<dbReference type="GO" id="GO:0042245">
    <property type="term" value="P:RNA repair"/>
    <property type="evidence" value="ECO:0007669"/>
    <property type="project" value="UniProtKB-KW"/>
</dbReference>
<proteinExistence type="inferred from homology"/>
<comment type="caution">
    <text evidence="14">The sequence shown here is derived from an EMBL/GenBank/DDBJ whole genome shotgun (WGS) entry which is preliminary data.</text>
</comment>
<feature type="binding site" evidence="11">
    <location>
        <position position="470"/>
    </location>
    <ligand>
        <name>GMP</name>
        <dbReference type="ChEBI" id="CHEBI:58115"/>
    </ligand>
</feature>
<evidence type="ECO:0000256" key="4">
    <source>
        <dbReference type="ARBA" id="ARBA00022741"/>
    </source>
</evidence>
<keyword evidence="3 12" id="KW-0479">Metal-binding</keyword>
<protein>
    <recommendedName>
        <fullName evidence="13">tRNA-splicing ligase RtcB</fullName>
        <ecNumber evidence="13">6.5.1.-</ecNumber>
    </recommendedName>
</protein>
<dbReference type="Gene3D" id="3.90.1860.10">
    <property type="entry name" value="tRNA-splicing ligase RtcB"/>
    <property type="match status" value="1"/>
</dbReference>
<evidence type="ECO:0000256" key="5">
    <source>
        <dbReference type="ARBA" id="ARBA00022800"/>
    </source>
</evidence>
<feature type="binding site" evidence="11">
    <location>
        <begin position="326"/>
        <end position="327"/>
    </location>
    <ligand>
        <name>GMP</name>
        <dbReference type="ChEBI" id="CHEBI:58115"/>
    </ligand>
</feature>
<dbReference type="Pfam" id="PF01139">
    <property type="entry name" value="RtcB"/>
    <property type="match status" value="1"/>
</dbReference>
<evidence type="ECO:0000256" key="6">
    <source>
        <dbReference type="ARBA" id="ARBA00023134"/>
    </source>
</evidence>
<feature type="binding site" evidence="12">
    <location>
        <position position="91"/>
    </location>
    <ligand>
        <name>Mn(2+)</name>
        <dbReference type="ChEBI" id="CHEBI:29035"/>
        <label>1</label>
    </ligand>
</feature>
<keyword evidence="2 13" id="KW-0436">Ligase</keyword>
<evidence type="ECO:0000256" key="10">
    <source>
        <dbReference type="PIRSR" id="PIRSR601233-1"/>
    </source>
</evidence>
<evidence type="ECO:0000256" key="7">
    <source>
        <dbReference type="ARBA" id="ARBA00023211"/>
    </source>
</evidence>
<dbReference type="GO" id="GO:0003972">
    <property type="term" value="F:RNA ligase (ATP) activity"/>
    <property type="evidence" value="ECO:0007669"/>
    <property type="project" value="TreeGrafter"/>
</dbReference>
<dbReference type="PANTHER" id="PTHR11118">
    <property type="entry name" value="RNA-SPLICING LIGASE RTCB HOMOLOG"/>
    <property type="match status" value="1"/>
</dbReference>
<dbReference type="FunFam" id="3.90.1860.10:FF:000001">
    <property type="entry name" value="tRNA-splicing ligase RtcB homolog"/>
    <property type="match status" value="1"/>
</dbReference>
<feature type="binding site" evidence="11">
    <location>
        <begin position="396"/>
        <end position="399"/>
    </location>
    <ligand>
        <name>GMP</name>
        <dbReference type="ChEBI" id="CHEBI:58115"/>
    </ligand>
</feature>
<evidence type="ECO:0000256" key="1">
    <source>
        <dbReference type="ARBA" id="ARBA00008071"/>
    </source>
</evidence>
<keyword evidence="4 11" id="KW-0547">Nucleotide-binding</keyword>
<evidence type="ECO:0000256" key="8">
    <source>
        <dbReference type="ARBA" id="ARBA00047746"/>
    </source>
</evidence>
<evidence type="ECO:0000256" key="2">
    <source>
        <dbReference type="ARBA" id="ARBA00022598"/>
    </source>
</evidence>
<evidence type="ECO:0000256" key="12">
    <source>
        <dbReference type="PIRSR" id="PIRSR601233-3"/>
    </source>
</evidence>
<comment type="subunit">
    <text evidence="13">Monomer.</text>
</comment>
<dbReference type="PANTHER" id="PTHR11118:SF1">
    <property type="entry name" value="RNA-SPLICING LIGASE RTCB HOMOLOG"/>
    <property type="match status" value="1"/>
</dbReference>
<dbReference type="RefSeq" id="WP_211328164.1">
    <property type="nucleotide sequence ID" value="NZ_RKRE01000003.1"/>
</dbReference>
<dbReference type="GO" id="GO:0046872">
    <property type="term" value="F:metal ion binding"/>
    <property type="evidence" value="ECO:0007669"/>
    <property type="project" value="UniProtKB-UniRule"/>
</dbReference>
<evidence type="ECO:0000256" key="11">
    <source>
        <dbReference type="PIRSR" id="PIRSR601233-2"/>
    </source>
</evidence>
<feature type="binding site" evidence="12">
    <location>
        <position position="326"/>
    </location>
    <ligand>
        <name>Mn(2+)</name>
        <dbReference type="ChEBI" id="CHEBI:29035"/>
        <label>2</label>
    </ligand>
</feature>
<comment type="similarity">
    <text evidence="1 13">Belongs to the RtcB family.</text>
</comment>
<evidence type="ECO:0000256" key="13">
    <source>
        <dbReference type="RuleBase" id="RU371113"/>
    </source>
</evidence>
<gene>
    <name evidence="13" type="primary">rtcB</name>
    <name evidence="14" type="ORF">EDD75_1790</name>
</gene>
<comment type="catalytic activity">
    <reaction evidence="9">
        <text>a 3'-end 2',3'-cyclophospho-ribonucleotide-RNA + a 5'-end dephospho-ribonucleoside-RNA + GTP + H2O = a ribonucleotidyl-ribonucleotide-RNA + GMP + diphosphate + H(+)</text>
        <dbReference type="Rhea" id="RHEA:68080"/>
        <dbReference type="Rhea" id="RHEA-COMP:10464"/>
        <dbReference type="Rhea" id="RHEA-COMP:13936"/>
        <dbReference type="Rhea" id="RHEA-COMP:17355"/>
        <dbReference type="ChEBI" id="CHEBI:15377"/>
        <dbReference type="ChEBI" id="CHEBI:15378"/>
        <dbReference type="ChEBI" id="CHEBI:33019"/>
        <dbReference type="ChEBI" id="CHEBI:37565"/>
        <dbReference type="ChEBI" id="CHEBI:58115"/>
        <dbReference type="ChEBI" id="CHEBI:83064"/>
        <dbReference type="ChEBI" id="CHEBI:138284"/>
        <dbReference type="ChEBI" id="CHEBI:173118"/>
        <dbReference type="EC" id="6.5.1.8"/>
    </reaction>
</comment>
<feature type="binding site" evidence="12">
    <location>
        <position position="201"/>
    </location>
    <ligand>
        <name>Mn(2+)</name>
        <dbReference type="ChEBI" id="CHEBI:29035"/>
        <label>1</label>
    </ligand>
</feature>
<dbReference type="GO" id="GO:0006396">
    <property type="term" value="P:RNA processing"/>
    <property type="evidence" value="ECO:0007669"/>
    <property type="project" value="InterPro"/>
</dbReference>
<name>A0A3N5ADP5_9THEO</name>
<keyword evidence="5" id="KW-0692">RNA repair</keyword>
<feature type="binding site" evidence="11">
    <location>
        <position position="378"/>
    </location>
    <ligand>
        <name>GMP</name>
        <dbReference type="ChEBI" id="CHEBI:58115"/>
    </ligand>
</feature>
<dbReference type="GO" id="GO:0005525">
    <property type="term" value="F:GTP binding"/>
    <property type="evidence" value="ECO:0007669"/>
    <property type="project" value="UniProtKB-KW"/>
</dbReference>
<evidence type="ECO:0000256" key="3">
    <source>
        <dbReference type="ARBA" id="ARBA00022723"/>
    </source>
</evidence>
<feature type="binding site" evidence="11">
    <location>
        <begin position="371"/>
        <end position="374"/>
    </location>
    <ligand>
        <name>GMP</name>
        <dbReference type="ChEBI" id="CHEBI:58115"/>
    </ligand>
</feature>
<evidence type="ECO:0000256" key="9">
    <source>
        <dbReference type="ARBA" id="ARBA00049514"/>
    </source>
</evidence>
<keyword evidence="15" id="KW-1185">Reference proteome</keyword>
<dbReference type="GO" id="GO:0170057">
    <property type="term" value="F:RNA ligase (GTP) activity"/>
    <property type="evidence" value="ECO:0007669"/>
    <property type="project" value="UniProtKB-EC"/>
</dbReference>
<evidence type="ECO:0000313" key="14">
    <source>
        <dbReference type="EMBL" id="RPF42683.1"/>
    </source>
</evidence>
<keyword evidence="7 12" id="KW-0464">Manganese</keyword>
<dbReference type="InterPro" id="IPR036025">
    <property type="entry name" value="RtcB-like_sf"/>
</dbReference>
<dbReference type="InterPro" id="IPR001233">
    <property type="entry name" value="RtcB"/>
</dbReference>
<accession>A0A3N5ADP5</accession>
<organism evidence="14 15">
    <name type="scientific">Thermodesulfitimonas autotrophica</name>
    <dbReference type="NCBI Taxonomy" id="1894989"/>
    <lineage>
        <taxon>Bacteria</taxon>
        <taxon>Bacillati</taxon>
        <taxon>Bacillota</taxon>
        <taxon>Clostridia</taxon>
        <taxon>Thermoanaerobacterales</taxon>
        <taxon>Thermoanaerobacteraceae</taxon>
        <taxon>Thermodesulfitimonas</taxon>
    </lineage>
</organism>
<dbReference type="AlphaFoldDB" id="A0A3N5ADP5"/>
<feature type="active site" description="GMP-histidine intermediate" evidence="10">
    <location>
        <position position="396"/>
    </location>
</feature>
<evidence type="ECO:0000313" key="15">
    <source>
        <dbReference type="Proteomes" id="UP000282654"/>
    </source>
</evidence>
<sequence>MELKRDGLNRYRLPRHGKMRVDAVVYVNEHLLPYLREDKSLEQLMHAACLPGVVEPVIGMPDIHEGFGLPIGGVMAVAPDGVISCGAVGMDINCGVRLIRSDLLARDFDKPLLRRLMERIEDYVPTGVGKKGKHKGLTAHIFEDVAHRGVQAVIEAGFGAPGHLEYIEEEGCLPGADIAAVSREACARGSVQLGTLGGGNHFIEIQEVTDVYDPELAARFGLFRGQLTVMIHTGSRGFGHQICTDYTKRLAAVAPKYGIELPSKGLAAAPIDSREGQDYYKAMACAVNFAFANRQIIMTDVVRAFGDVLGFSAEAIGMRPVYDVAHNIAKWEKHYGRRLLVHRKGATRALCAGHPANPPVYRDTGHPAVVPGSMGTASYVLVGTEKAAETFFSVNHGAGRLLSRTAAEKKITREEFERAMGEVLYNTRNYREVVDEAPLAYKDIEQVVETLVAVGITKKVVRMRPLAVIKGKD</sequence>
<feature type="binding site" evidence="11">
    <location>
        <begin position="200"/>
        <end position="204"/>
    </location>
    <ligand>
        <name>GMP</name>
        <dbReference type="ChEBI" id="CHEBI:58115"/>
    </ligand>
</feature>
<dbReference type="SUPFAM" id="SSF103365">
    <property type="entry name" value="Hypothetical protein PH1602"/>
    <property type="match status" value="1"/>
</dbReference>
<dbReference type="EMBL" id="RKRE01000003">
    <property type="protein sequence ID" value="RPF42683.1"/>
    <property type="molecule type" value="Genomic_DNA"/>
</dbReference>
<reference evidence="14 15" key="1">
    <citation type="submission" date="2018-11" db="EMBL/GenBank/DDBJ databases">
        <title>Genomic Encyclopedia of Type Strains, Phase IV (KMG-IV): sequencing the most valuable type-strain genomes for metagenomic binning, comparative biology and taxonomic classification.</title>
        <authorList>
            <person name="Goeker M."/>
        </authorList>
    </citation>
    <scope>NUCLEOTIDE SEQUENCE [LARGE SCALE GENOMIC DNA]</scope>
    <source>
        <strain evidence="14 15">DSM 102936</strain>
    </source>
</reference>
<dbReference type="EC" id="6.5.1.-" evidence="13"/>
<dbReference type="Proteomes" id="UP000282654">
    <property type="component" value="Unassembled WGS sequence"/>
</dbReference>
<keyword evidence="6 11" id="KW-0342">GTP-binding</keyword>
<comment type="catalytic activity">
    <reaction evidence="8">
        <text>a 3'-end 3'-phospho-ribonucleotide-RNA + a 5'-end dephospho-ribonucleoside-RNA + GTP = a ribonucleotidyl-ribonucleotide-RNA + GMP + diphosphate</text>
        <dbReference type="Rhea" id="RHEA:68076"/>
        <dbReference type="Rhea" id="RHEA-COMP:10463"/>
        <dbReference type="Rhea" id="RHEA-COMP:13936"/>
        <dbReference type="Rhea" id="RHEA-COMP:17355"/>
        <dbReference type="ChEBI" id="CHEBI:33019"/>
        <dbReference type="ChEBI" id="CHEBI:37565"/>
        <dbReference type="ChEBI" id="CHEBI:58115"/>
        <dbReference type="ChEBI" id="CHEBI:83062"/>
        <dbReference type="ChEBI" id="CHEBI:138284"/>
        <dbReference type="ChEBI" id="CHEBI:173118"/>
        <dbReference type="EC" id="6.5.1.8"/>
    </reaction>
</comment>
<feature type="binding site" evidence="12">
    <location>
        <position position="232"/>
    </location>
    <ligand>
        <name>Mn(2+)</name>
        <dbReference type="ChEBI" id="CHEBI:29035"/>
        <label>2</label>
    </ligand>
</feature>
<comment type="cofactor">
    <cofactor evidence="12 13">
        <name>Mn(2+)</name>
        <dbReference type="ChEBI" id="CHEBI:29035"/>
    </cofactor>
    <text evidence="12 13">Binds 2 manganese ions per subunit.</text>
</comment>